<reference evidence="2 3" key="1">
    <citation type="submission" date="2021-03" db="EMBL/GenBank/DDBJ databases">
        <title>Antimicrobial resistance genes in bacteria isolated from Japanese honey, and their potential for conferring macrolide and lincosamide resistance in the American foulbrood pathogen Paenibacillus larvae.</title>
        <authorList>
            <person name="Okamoto M."/>
            <person name="Kumagai M."/>
            <person name="Kanamori H."/>
            <person name="Takamatsu D."/>
        </authorList>
    </citation>
    <scope>NUCLEOTIDE SEQUENCE [LARGE SCALE GENOMIC DNA]</scope>
    <source>
        <strain evidence="2 3">J6TS1</strain>
    </source>
</reference>
<feature type="compositionally biased region" description="Basic and acidic residues" evidence="1">
    <location>
        <begin position="9"/>
        <end position="24"/>
    </location>
</feature>
<dbReference type="RefSeq" id="WP_213021112.1">
    <property type="nucleotide sequence ID" value="NZ_BORJ01000011.1"/>
</dbReference>
<dbReference type="Proteomes" id="UP000680670">
    <property type="component" value="Unassembled WGS sequence"/>
</dbReference>
<organism evidence="2 3">
    <name type="scientific">Siminovitchia terrae</name>
    <name type="common">Bacillus terrae</name>
    <dbReference type="NCBI Taxonomy" id="1914933"/>
    <lineage>
        <taxon>Bacteria</taxon>
        <taxon>Bacillati</taxon>
        <taxon>Bacillota</taxon>
        <taxon>Bacilli</taxon>
        <taxon>Bacillales</taxon>
        <taxon>Bacillaceae</taxon>
        <taxon>Siminovitchia</taxon>
    </lineage>
</organism>
<feature type="region of interest" description="Disordered" evidence="1">
    <location>
        <begin position="1"/>
        <end position="33"/>
    </location>
</feature>
<accession>A0ABQ4L2R9</accession>
<dbReference type="EMBL" id="BORJ01000011">
    <property type="protein sequence ID" value="GIN97852.1"/>
    <property type="molecule type" value="Genomic_DNA"/>
</dbReference>
<keyword evidence="3" id="KW-1185">Reference proteome</keyword>
<protein>
    <submittedName>
        <fullName evidence="2">Uncharacterized protein</fullName>
    </submittedName>
</protein>
<gene>
    <name evidence="2" type="ORF">J6TS1_37220</name>
</gene>
<sequence length="150" mass="17461">MSMFQVMDDNEKLAESNKNTEESNKSQGKSNDSIVKVNVAEQMDMFDFLSEESEQETLTGIEIIVPEEVISPLECTKGLKTKEFRNVQLRWKKYVDALHEHDGGSWLAAREKLIRHRDNNEPLRVAWDPREIDRRKVLRSAGVYVRLVRL</sequence>
<name>A0ABQ4L2R9_SIMTE</name>
<proteinExistence type="predicted"/>
<comment type="caution">
    <text evidence="2">The sequence shown here is derived from an EMBL/GenBank/DDBJ whole genome shotgun (WGS) entry which is preliminary data.</text>
</comment>
<evidence type="ECO:0000313" key="3">
    <source>
        <dbReference type="Proteomes" id="UP000680670"/>
    </source>
</evidence>
<evidence type="ECO:0000256" key="1">
    <source>
        <dbReference type="SAM" id="MobiDB-lite"/>
    </source>
</evidence>
<evidence type="ECO:0000313" key="2">
    <source>
        <dbReference type="EMBL" id="GIN97852.1"/>
    </source>
</evidence>